<keyword evidence="1" id="KW-0175">Coiled coil</keyword>
<keyword evidence="5" id="KW-1185">Reference proteome</keyword>
<feature type="coiled-coil region" evidence="1">
    <location>
        <begin position="536"/>
        <end position="563"/>
    </location>
</feature>
<dbReference type="SMART" id="SM00584">
    <property type="entry name" value="TLDc"/>
    <property type="match status" value="1"/>
</dbReference>
<dbReference type="Pfam" id="PF07534">
    <property type="entry name" value="TLD"/>
    <property type="match status" value="1"/>
</dbReference>
<protein>
    <submittedName>
        <fullName evidence="4">TLDc domain-containing protein</fullName>
    </submittedName>
</protein>
<dbReference type="Proteomes" id="UP000076078">
    <property type="component" value="Unassembled WGS sequence"/>
</dbReference>
<reference evidence="4 5" key="1">
    <citation type="submission" date="2015-12" db="EMBL/GenBank/DDBJ databases">
        <title>Dictyostelia acquired genes for synthesis and detection of signals that induce cell-type specialization by lateral gene transfer from prokaryotes.</title>
        <authorList>
            <person name="Gloeckner G."/>
            <person name="Schaap P."/>
        </authorList>
    </citation>
    <scope>NUCLEOTIDE SEQUENCE [LARGE SCALE GENOMIC DNA]</scope>
    <source>
        <strain evidence="4 5">TK</strain>
    </source>
</reference>
<feature type="compositionally biased region" description="Polar residues" evidence="2">
    <location>
        <begin position="1"/>
        <end position="13"/>
    </location>
</feature>
<dbReference type="PANTHER" id="PTHR23354:SF128">
    <property type="entry name" value="TLDC DOMAIN-CONTAINING PROTEIN"/>
    <property type="match status" value="1"/>
</dbReference>
<evidence type="ECO:0000259" key="3">
    <source>
        <dbReference type="PROSITE" id="PS51886"/>
    </source>
</evidence>
<dbReference type="PANTHER" id="PTHR23354">
    <property type="entry name" value="NUCLEOLAR PROTEIN 7/ESTROGEN RECEPTOR COACTIVATOR-RELATED"/>
    <property type="match status" value="1"/>
</dbReference>
<evidence type="ECO:0000313" key="4">
    <source>
        <dbReference type="EMBL" id="KYQ94067.1"/>
    </source>
</evidence>
<name>A0A151ZJG5_TIELA</name>
<evidence type="ECO:0000256" key="2">
    <source>
        <dbReference type="SAM" id="MobiDB-lite"/>
    </source>
</evidence>
<feature type="domain" description="TLDc" evidence="3">
    <location>
        <begin position="637"/>
        <end position="800"/>
    </location>
</feature>
<evidence type="ECO:0000313" key="5">
    <source>
        <dbReference type="Proteomes" id="UP000076078"/>
    </source>
</evidence>
<dbReference type="InterPro" id="IPR022158">
    <property type="entry name" value="Inositol_phosphatase"/>
</dbReference>
<dbReference type="InterPro" id="IPR006571">
    <property type="entry name" value="TLDc_dom"/>
</dbReference>
<dbReference type="InParanoid" id="A0A151ZJG5"/>
<comment type="caution">
    <text evidence="4">The sequence shown here is derived from an EMBL/GenBank/DDBJ whole genome shotgun (WGS) entry which is preliminary data.</text>
</comment>
<feature type="compositionally biased region" description="Low complexity" evidence="2">
    <location>
        <begin position="245"/>
        <end position="286"/>
    </location>
</feature>
<accession>A0A151ZJG5</accession>
<sequence length="841" mass="96421">MKLINLKSSNNSIENKKRKREKTKSLKTSNNSVVTTTTTTISTSTSTISTKSKNKNNFFLIFGFFNNTTKHNNKTSKKKLQQQQLKEEQEKVFREQQENRVKKRNKIIQFHSLVANHQQQQKQQEEDSSELYINYNQKEEQEEELQYKEQLQNQDTITTQSETTNNLNSEENNNPSPLVQDLKIEDYYNLTTTQVPNSQFLHRLDSRMVGILSEQDIDKCKDVIPKDQTFITGFSLLLLTHSTTTSSISGTSPSSSLGNLSSILTKENNNNNNNNNSLDKNNNGSNRKIRTYSTSPVALLLSDKSAFIVLYDTRSQSIQQIETCDLIEIREIQTGYIHTPSQVDSDESVFMSNKKKSGQFSMRILKIYGGSWTLMPYSPTDSIDILKERVLSIAVIIRSLIQNSKLSHTIEAKLDNSEKFHIPIAYYQPKPDVIVEGEVYFNLKKFSFIQTKNDMKFKNIINYKREDYSFSIELLTVYECSQSHSTVIDGYNQLSIQSQGKSSNQSYLLYLPRLEIDQITRNIIRLVTESQDIVDQIVLDDDIKDLSDQMDNANDEIYNEQDILTVDQQSSSSSTTKTTTPSRHINKQYPTKVLGQGIKESDFYIIESEDDYLNNSPLYESTGPIKNIFISDQSTNSMISSEDQLWLQSNFPMRHKTDEFELVYSTSKHGISIRTFYSKLQSRSPCVMIIKDDRHNLFGAFTSDPWSTDSNVHYGSGETFLFKLSPERKKFSWTRENEYFMLSKDSFLSLGSGKTGAGFGLWIDEDLLYGSSAKCETFNNEILSYSSDFKILEIEVWSSVSSKNQLTSKKQTNATDFFGTSYSYKPPPRTSVYSNYRGSGY</sequence>
<feature type="region of interest" description="Disordered" evidence="2">
    <location>
        <begin position="1"/>
        <end position="31"/>
    </location>
</feature>
<organism evidence="4 5">
    <name type="scientific">Tieghemostelium lacteum</name>
    <name type="common">Slime mold</name>
    <name type="synonym">Dictyostelium lacteum</name>
    <dbReference type="NCBI Taxonomy" id="361077"/>
    <lineage>
        <taxon>Eukaryota</taxon>
        <taxon>Amoebozoa</taxon>
        <taxon>Evosea</taxon>
        <taxon>Eumycetozoa</taxon>
        <taxon>Dictyostelia</taxon>
        <taxon>Dictyosteliales</taxon>
        <taxon>Raperosteliaceae</taxon>
        <taxon>Tieghemostelium</taxon>
    </lineage>
</organism>
<proteinExistence type="predicted"/>
<feature type="compositionally biased region" description="Low complexity" evidence="2">
    <location>
        <begin position="570"/>
        <end position="580"/>
    </location>
</feature>
<dbReference type="FunCoup" id="A0A151ZJG5">
    <property type="interactions" value="259"/>
</dbReference>
<evidence type="ECO:0000256" key="1">
    <source>
        <dbReference type="SAM" id="Coils"/>
    </source>
</evidence>
<dbReference type="PROSITE" id="PS51886">
    <property type="entry name" value="TLDC"/>
    <property type="match status" value="1"/>
</dbReference>
<dbReference type="OMA" id="LWIDEDL"/>
<dbReference type="OrthoDB" id="26679at2759"/>
<feature type="coiled-coil region" evidence="1">
    <location>
        <begin position="71"/>
        <end position="106"/>
    </location>
</feature>
<gene>
    <name evidence="4" type="ORF">DLAC_04343</name>
</gene>
<feature type="region of interest" description="Disordered" evidence="2">
    <location>
        <begin position="245"/>
        <end position="287"/>
    </location>
</feature>
<feature type="region of interest" description="Disordered" evidence="2">
    <location>
        <begin position="566"/>
        <end position="585"/>
    </location>
</feature>
<dbReference type="EMBL" id="LODT01000022">
    <property type="protein sequence ID" value="KYQ94067.1"/>
    <property type="molecule type" value="Genomic_DNA"/>
</dbReference>
<dbReference type="AlphaFoldDB" id="A0A151ZJG5"/>
<dbReference type="Pfam" id="PF12456">
    <property type="entry name" value="hSac2"/>
    <property type="match status" value="1"/>
</dbReference>